<evidence type="ECO:0000313" key="1">
    <source>
        <dbReference type="EnsemblPlants" id="ORUFI03G35840.4"/>
    </source>
</evidence>
<dbReference type="AlphaFoldDB" id="A0A0E0P1E7"/>
<dbReference type="HOGENOM" id="CLU_2798452_0_0_1"/>
<evidence type="ECO:0000313" key="2">
    <source>
        <dbReference type="Proteomes" id="UP000008022"/>
    </source>
</evidence>
<dbReference type="EnsemblPlants" id="ORUFI03G35840.4">
    <property type="protein sequence ID" value="ORUFI03G35840.4"/>
    <property type="gene ID" value="ORUFI03G35840"/>
</dbReference>
<accession>A0A0E0P1E7</accession>
<reference evidence="1" key="2">
    <citation type="submission" date="2015-06" db="UniProtKB">
        <authorList>
            <consortium name="EnsemblPlants"/>
        </authorList>
    </citation>
    <scope>IDENTIFICATION</scope>
</reference>
<proteinExistence type="predicted"/>
<protein>
    <submittedName>
        <fullName evidence="1">Uncharacterized protein</fullName>
    </submittedName>
</protein>
<dbReference type="Proteomes" id="UP000008022">
    <property type="component" value="Unassembled WGS sequence"/>
</dbReference>
<name>A0A0E0P1E7_ORYRU</name>
<organism evidence="1 2">
    <name type="scientific">Oryza rufipogon</name>
    <name type="common">Brownbeard rice</name>
    <name type="synonym">Asian wild rice</name>
    <dbReference type="NCBI Taxonomy" id="4529"/>
    <lineage>
        <taxon>Eukaryota</taxon>
        <taxon>Viridiplantae</taxon>
        <taxon>Streptophyta</taxon>
        <taxon>Embryophyta</taxon>
        <taxon>Tracheophyta</taxon>
        <taxon>Spermatophyta</taxon>
        <taxon>Magnoliopsida</taxon>
        <taxon>Liliopsida</taxon>
        <taxon>Poales</taxon>
        <taxon>Poaceae</taxon>
        <taxon>BOP clade</taxon>
        <taxon>Oryzoideae</taxon>
        <taxon>Oryzeae</taxon>
        <taxon>Oryzinae</taxon>
        <taxon>Oryza</taxon>
    </lineage>
</organism>
<reference evidence="2" key="1">
    <citation type="submission" date="2013-06" db="EMBL/GenBank/DDBJ databases">
        <authorList>
            <person name="Zhao Q."/>
        </authorList>
    </citation>
    <scope>NUCLEOTIDE SEQUENCE</scope>
    <source>
        <strain evidence="2">cv. W1943</strain>
    </source>
</reference>
<keyword evidence="2" id="KW-1185">Reference proteome</keyword>
<sequence>MCCCNGQIITSFMLDPLMIFQPFSVCACSAAFSMRVQPLHSSQRLALNSSSIFDPHVMAGFELYSGFC</sequence>
<dbReference type="Gramene" id="ORUFI03G35840.4">
    <property type="protein sequence ID" value="ORUFI03G35840.4"/>
    <property type="gene ID" value="ORUFI03G35840"/>
</dbReference>